<organism evidence="1 2">
    <name type="scientific">Entomophthora muscae</name>
    <dbReference type="NCBI Taxonomy" id="34485"/>
    <lineage>
        <taxon>Eukaryota</taxon>
        <taxon>Fungi</taxon>
        <taxon>Fungi incertae sedis</taxon>
        <taxon>Zoopagomycota</taxon>
        <taxon>Entomophthoromycotina</taxon>
        <taxon>Entomophthoromycetes</taxon>
        <taxon>Entomophthorales</taxon>
        <taxon>Entomophthoraceae</taxon>
        <taxon>Entomophthora</taxon>
    </lineage>
</organism>
<comment type="caution">
    <text evidence="1">The sequence shown here is derived from an EMBL/GenBank/DDBJ whole genome shotgun (WGS) entry which is preliminary data.</text>
</comment>
<evidence type="ECO:0000313" key="1">
    <source>
        <dbReference type="EMBL" id="KAJ9053338.1"/>
    </source>
</evidence>
<dbReference type="Proteomes" id="UP001165960">
    <property type="component" value="Unassembled WGS sequence"/>
</dbReference>
<reference evidence="1" key="1">
    <citation type="submission" date="2022-04" db="EMBL/GenBank/DDBJ databases">
        <title>Genome of the entomopathogenic fungus Entomophthora muscae.</title>
        <authorList>
            <person name="Elya C."/>
            <person name="Lovett B.R."/>
            <person name="Lee E."/>
            <person name="Macias A.M."/>
            <person name="Hajek A.E."/>
            <person name="De Bivort B.L."/>
            <person name="Kasson M.T."/>
            <person name="De Fine Licht H.H."/>
            <person name="Stajich J.E."/>
        </authorList>
    </citation>
    <scope>NUCLEOTIDE SEQUENCE</scope>
    <source>
        <strain evidence="1">Berkeley</strain>
    </source>
</reference>
<accession>A0ACC2RTH3</accession>
<evidence type="ECO:0000313" key="2">
    <source>
        <dbReference type="Proteomes" id="UP001165960"/>
    </source>
</evidence>
<sequence>MDYLPLAYLYTDLDMQHPGTNLAGDTANDSTPLISGNMGFLGGVCSPAFEMLSSAQPSPALMQHADNVASWIARQSPAMPNLQYGPLISPALGFINPFQTKHWNTPAETPSMNPNRQYENALFTPLIEDSAYDASIPLITDADQVFYSPADLLNATLNSPQFYVPGWDERAVDASSSLFAPTQPSFQNCMGSPLVSLNTEPQQSIESLIQTSANTPLLSALNHGDLTDFTSYNSGYFMPQYQDLNFGASQNRNPLLTRRPHLAYIKPKPFYSSSSGNNSKSPQQAYPSGATSGSPGCSTYVSSPLGANFARTSKSSSSEKEKRRFVCEFEGCGLAFTRLYNKKTHQETHYPNRIKAHPCTECSRRFDRKHDLGRHLMTVHRKERTHTCKKCSKTFTRSDALNRHIDGPDCVPSQPEATI</sequence>
<proteinExistence type="predicted"/>
<gene>
    <name evidence="1" type="ORF">DSO57_1025143</name>
</gene>
<name>A0ACC2RTH3_9FUNG</name>
<keyword evidence="2" id="KW-1185">Reference proteome</keyword>
<dbReference type="EMBL" id="QTSX02006529">
    <property type="protein sequence ID" value="KAJ9053338.1"/>
    <property type="molecule type" value="Genomic_DNA"/>
</dbReference>
<protein>
    <submittedName>
        <fullName evidence="1">Uncharacterized protein</fullName>
    </submittedName>
</protein>